<evidence type="ECO:0000313" key="3">
    <source>
        <dbReference type="EMBL" id="KAG1885888.1"/>
    </source>
</evidence>
<gene>
    <name evidence="2" type="ORF">F5891DRAFT_909513</name>
    <name evidence="3" type="ORF">F5891DRAFT_910324</name>
</gene>
<feature type="non-terminal residue" evidence="3">
    <location>
        <position position="1"/>
    </location>
</feature>
<evidence type="ECO:0000313" key="2">
    <source>
        <dbReference type="EMBL" id="KAG1885880.1"/>
    </source>
</evidence>
<dbReference type="EMBL" id="JABBWK010000302">
    <property type="protein sequence ID" value="KAG1885888.1"/>
    <property type="molecule type" value="Genomic_DNA"/>
</dbReference>
<name>A0AAD4DQD1_9AGAM</name>
<comment type="caution">
    <text evidence="3">The sequence shown here is derived from an EMBL/GenBank/DDBJ whole genome shotgun (WGS) entry which is preliminary data.</text>
</comment>
<sequence>SLPPALTVLPNVIEKSQRTVIVHGLADFMYIVVFCIMVPEFAPVVSLTVL</sequence>
<keyword evidence="1" id="KW-0472">Membrane</keyword>
<reference evidence="3" key="1">
    <citation type="journal article" date="2020" name="New Phytol.">
        <title>Comparative genomics reveals dynamic genome evolution in host specialist ectomycorrhizal fungi.</title>
        <authorList>
            <person name="Lofgren L.A."/>
            <person name="Nguyen N.H."/>
            <person name="Vilgalys R."/>
            <person name="Ruytinx J."/>
            <person name="Liao H.L."/>
            <person name="Branco S."/>
            <person name="Kuo A."/>
            <person name="LaButti K."/>
            <person name="Lipzen A."/>
            <person name="Andreopoulos W."/>
            <person name="Pangilinan J."/>
            <person name="Riley R."/>
            <person name="Hundley H."/>
            <person name="Na H."/>
            <person name="Barry K."/>
            <person name="Grigoriev I.V."/>
            <person name="Stajich J.E."/>
            <person name="Kennedy P.G."/>
        </authorList>
    </citation>
    <scope>NUCLEOTIDE SEQUENCE</scope>
    <source>
        <strain evidence="3">FC203</strain>
    </source>
</reference>
<protein>
    <submittedName>
        <fullName evidence="3">Uncharacterized protein</fullName>
    </submittedName>
</protein>
<evidence type="ECO:0000256" key="1">
    <source>
        <dbReference type="SAM" id="Phobius"/>
    </source>
</evidence>
<feature type="non-terminal residue" evidence="3">
    <location>
        <position position="50"/>
    </location>
</feature>
<keyword evidence="1" id="KW-0812">Transmembrane</keyword>
<evidence type="ECO:0000313" key="4">
    <source>
        <dbReference type="Proteomes" id="UP001195769"/>
    </source>
</evidence>
<dbReference type="EMBL" id="JABBWK010000302">
    <property type="protein sequence ID" value="KAG1885880.1"/>
    <property type="molecule type" value="Genomic_DNA"/>
</dbReference>
<accession>A0AAD4DQD1</accession>
<dbReference type="Proteomes" id="UP001195769">
    <property type="component" value="Unassembled WGS sequence"/>
</dbReference>
<keyword evidence="4" id="KW-1185">Reference proteome</keyword>
<feature type="transmembrane region" description="Helical" evidence="1">
    <location>
        <begin position="28"/>
        <end position="49"/>
    </location>
</feature>
<organism evidence="3 4">
    <name type="scientific">Suillus fuscotomentosus</name>
    <dbReference type="NCBI Taxonomy" id="1912939"/>
    <lineage>
        <taxon>Eukaryota</taxon>
        <taxon>Fungi</taxon>
        <taxon>Dikarya</taxon>
        <taxon>Basidiomycota</taxon>
        <taxon>Agaricomycotina</taxon>
        <taxon>Agaricomycetes</taxon>
        <taxon>Agaricomycetidae</taxon>
        <taxon>Boletales</taxon>
        <taxon>Suillineae</taxon>
        <taxon>Suillaceae</taxon>
        <taxon>Suillus</taxon>
    </lineage>
</organism>
<dbReference type="GeneID" id="64667899"/>
<proteinExistence type="predicted"/>
<keyword evidence="1" id="KW-1133">Transmembrane helix</keyword>
<dbReference type="AlphaFoldDB" id="A0AAD4DQD1"/>
<dbReference type="RefSeq" id="XP_041216466.1">
    <property type="nucleotide sequence ID" value="XM_041373601.1"/>
</dbReference>